<dbReference type="EMBL" id="CM001223">
    <property type="protein sequence ID" value="AES81509.1"/>
    <property type="molecule type" value="Genomic_DNA"/>
</dbReference>
<reference evidence="2" key="3">
    <citation type="submission" date="2015-04" db="UniProtKB">
        <authorList>
            <consortium name="EnsemblPlants"/>
        </authorList>
    </citation>
    <scope>IDENTIFICATION</scope>
    <source>
        <strain evidence="2">cv. Jemalong A17</strain>
    </source>
</reference>
<dbReference type="HOGENOM" id="CLU_2430469_0_0_1"/>
<sequence>MNSLQPQYSAAGEEDMKSKGIKRIGMVERGVCISRHNGAGWGRVLPFPSSYLILVYLPVTLPIPNGDEKLNLISVLDGFGYPRPCIDFFFF</sequence>
<evidence type="ECO:0000313" key="3">
    <source>
        <dbReference type="Proteomes" id="UP000002051"/>
    </source>
</evidence>
<dbReference type="PaxDb" id="3880-AES81509"/>
<dbReference type="EnsemblPlants" id="AES81509">
    <property type="protein sequence ID" value="AES81509"/>
    <property type="gene ID" value="MTR_7g093550"/>
</dbReference>
<gene>
    <name evidence="1" type="ordered locus">MTR_7g093550</name>
</gene>
<proteinExistence type="predicted"/>
<dbReference type="Proteomes" id="UP000002051">
    <property type="component" value="Unassembled WGS sequence"/>
</dbReference>
<evidence type="ECO:0000313" key="2">
    <source>
        <dbReference type="EnsemblPlants" id="AES81509"/>
    </source>
</evidence>
<reference evidence="1 3" key="2">
    <citation type="journal article" date="2014" name="BMC Genomics">
        <title>An improved genome release (version Mt4.0) for the model legume Medicago truncatula.</title>
        <authorList>
            <person name="Tang H."/>
            <person name="Krishnakumar V."/>
            <person name="Bidwell S."/>
            <person name="Rosen B."/>
            <person name="Chan A."/>
            <person name="Zhou S."/>
            <person name="Gentzbittel L."/>
            <person name="Childs K.L."/>
            <person name="Yandell M."/>
            <person name="Gundlach H."/>
            <person name="Mayer K.F."/>
            <person name="Schwartz D.C."/>
            <person name="Town C.D."/>
        </authorList>
    </citation>
    <scope>GENOME REANNOTATION</scope>
    <source>
        <strain evidence="2 3">cv. Jemalong A17</strain>
    </source>
</reference>
<evidence type="ECO:0000313" key="1">
    <source>
        <dbReference type="EMBL" id="AES81509.1"/>
    </source>
</evidence>
<name>G7KW99_MEDTR</name>
<protein>
    <submittedName>
        <fullName evidence="1 2">Uncharacterized protein</fullName>
    </submittedName>
</protein>
<accession>G7KW99</accession>
<keyword evidence="3" id="KW-1185">Reference proteome</keyword>
<reference evidence="1 3" key="1">
    <citation type="journal article" date="2011" name="Nature">
        <title>The Medicago genome provides insight into the evolution of rhizobial symbioses.</title>
        <authorList>
            <person name="Young N.D."/>
            <person name="Debelle F."/>
            <person name="Oldroyd G.E."/>
            <person name="Geurts R."/>
            <person name="Cannon S.B."/>
            <person name="Udvardi M.K."/>
            <person name="Benedito V.A."/>
            <person name="Mayer K.F."/>
            <person name="Gouzy J."/>
            <person name="Schoof H."/>
            <person name="Van de Peer Y."/>
            <person name="Proost S."/>
            <person name="Cook D.R."/>
            <person name="Meyers B.C."/>
            <person name="Spannagl M."/>
            <person name="Cheung F."/>
            <person name="De Mita S."/>
            <person name="Krishnakumar V."/>
            <person name="Gundlach H."/>
            <person name="Zhou S."/>
            <person name="Mudge J."/>
            <person name="Bharti A.K."/>
            <person name="Murray J.D."/>
            <person name="Naoumkina M.A."/>
            <person name="Rosen B."/>
            <person name="Silverstein K.A."/>
            <person name="Tang H."/>
            <person name="Rombauts S."/>
            <person name="Zhao P.X."/>
            <person name="Zhou P."/>
            <person name="Barbe V."/>
            <person name="Bardou P."/>
            <person name="Bechner M."/>
            <person name="Bellec A."/>
            <person name="Berger A."/>
            <person name="Berges H."/>
            <person name="Bidwell S."/>
            <person name="Bisseling T."/>
            <person name="Choisne N."/>
            <person name="Couloux A."/>
            <person name="Denny R."/>
            <person name="Deshpande S."/>
            <person name="Dai X."/>
            <person name="Doyle J.J."/>
            <person name="Dudez A.M."/>
            <person name="Farmer A.D."/>
            <person name="Fouteau S."/>
            <person name="Franken C."/>
            <person name="Gibelin C."/>
            <person name="Gish J."/>
            <person name="Goldstein S."/>
            <person name="Gonzalez A.J."/>
            <person name="Green P.J."/>
            <person name="Hallab A."/>
            <person name="Hartog M."/>
            <person name="Hua A."/>
            <person name="Humphray S.J."/>
            <person name="Jeong D.H."/>
            <person name="Jing Y."/>
            <person name="Jocker A."/>
            <person name="Kenton S.M."/>
            <person name="Kim D.J."/>
            <person name="Klee K."/>
            <person name="Lai H."/>
            <person name="Lang C."/>
            <person name="Lin S."/>
            <person name="Macmil S.L."/>
            <person name="Magdelenat G."/>
            <person name="Matthews L."/>
            <person name="McCorrison J."/>
            <person name="Monaghan E.L."/>
            <person name="Mun J.H."/>
            <person name="Najar F.Z."/>
            <person name="Nicholson C."/>
            <person name="Noirot C."/>
            <person name="O'Bleness M."/>
            <person name="Paule C.R."/>
            <person name="Poulain J."/>
            <person name="Prion F."/>
            <person name="Qin B."/>
            <person name="Qu C."/>
            <person name="Retzel E.F."/>
            <person name="Riddle C."/>
            <person name="Sallet E."/>
            <person name="Samain S."/>
            <person name="Samson N."/>
            <person name="Sanders I."/>
            <person name="Saurat O."/>
            <person name="Scarpelli C."/>
            <person name="Schiex T."/>
            <person name="Segurens B."/>
            <person name="Severin A.J."/>
            <person name="Sherrier D.J."/>
            <person name="Shi R."/>
            <person name="Sims S."/>
            <person name="Singer S.R."/>
            <person name="Sinharoy S."/>
            <person name="Sterck L."/>
            <person name="Viollet A."/>
            <person name="Wang B.B."/>
            <person name="Wang K."/>
            <person name="Wang M."/>
            <person name="Wang X."/>
            <person name="Warfsmann J."/>
            <person name="Weissenbach J."/>
            <person name="White D.D."/>
            <person name="White J.D."/>
            <person name="Wiley G.B."/>
            <person name="Wincker P."/>
            <person name="Xing Y."/>
            <person name="Yang L."/>
            <person name="Yao Z."/>
            <person name="Ying F."/>
            <person name="Zhai J."/>
            <person name="Zhou L."/>
            <person name="Zuber A."/>
            <person name="Denarie J."/>
            <person name="Dixon R.A."/>
            <person name="May G.D."/>
            <person name="Schwartz D.C."/>
            <person name="Rogers J."/>
            <person name="Quetier F."/>
            <person name="Town C.D."/>
            <person name="Roe B.A."/>
        </authorList>
    </citation>
    <scope>NUCLEOTIDE SEQUENCE [LARGE SCALE GENOMIC DNA]</scope>
    <source>
        <strain evidence="1">A17</strain>
        <strain evidence="2 3">cv. Jemalong A17</strain>
    </source>
</reference>
<dbReference type="AlphaFoldDB" id="G7KW99"/>
<organism evidence="1 3">
    <name type="scientific">Medicago truncatula</name>
    <name type="common">Barrel medic</name>
    <name type="synonym">Medicago tribuloides</name>
    <dbReference type="NCBI Taxonomy" id="3880"/>
    <lineage>
        <taxon>Eukaryota</taxon>
        <taxon>Viridiplantae</taxon>
        <taxon>Streptophyta</taxon>
        <taxon>Embryophyta</taxon>
        <taxon>Tracheophyta</taxon>
        <taxon>Spermatophyta</taxon>
        <taxon>Magnoliopsida</taxon>
        <taxon>eudicotyledons</taxon>
        <taxon>Gunneridae</taxon>
        <taxon>Pentapetalae</taxon>
        <taxon>rosids</taxon>
        <taxon>fabids</taxon>
        <taxon>Fabales</taxon>
        <taxon>Fabaceae</taxon>
        <taxon>Papilionoideae</taxon>
        <taxon>50 kb inversion clade</taxon>
        <taxon>NPAAA clade</taxon>
        <taxon>Hologalegina</taxon>
        <taxon>IRL clade</taxon>
        <taxon>Trifolieae</taxon>
        <taxon>Medicago</taxon>
    </lineage>
</organism>